<dbReference type="Proteomes" id="UP000027734">
    <property type="component" value="Unassembled WGS sequence"/>
</dbReference>
<dbReference type="SUPFAM" id="SSF110087">
    <property type="entry name" value="DR1885-like metal-binding protein"/>
    <property type="match status" value="1"/>
</dbReference>
<sequence>MGIVVLFAAIAVVIAVVSVKMSPLDKSKVGFRVEEPYLRSSLPTSKSAAAFLVLGNQTGEDDRLIAARSELSGRVELHRHTQDANGVMSMSKIEEGVALADGESHAFARSGDHLMFIGLDAPLTQGQLVQVTLVFEQAGEIEITIPVDHNR</sequence>
<dbReference type="eggNOG" id="COG2847">
    <property type="taxonomic scope" value="Bacteria"/>
</dbReference>
<keyword evidence="2" id="KW-1185">Reference proteome</keyword>
<dbReference type="AlphaFoldDB" id="A0A073IJM3"/>
<dbReference type="EMBL" id="JAMC01000002">
    <property type="protein sequence ID" value="KEJ89800.1"/>
    <property type="molecule type" value="Genomic_DNA"/>
</dbReference>
<name>A0A073IJM3_9RHOB</name>
<dbReference type="PANTHER" id="PTHR36302">
    <property type="entry name" value="BLR7088 PROTEIN"/>
    <property type="match status" value="1"/>
</dbReference>
<dbReference type="InterPro" id="IPR058248">
    <property type="entry name" value="Lxx211020-like"/>
</dbReference>
<accession>A0A073IJM3</accession>
<dbReference type="InterPro" id="IPR007410">
    <property type="entry name" value="LpqE-like"/>
</dbReference>
<dbReference type="Pfam" id="PF04314">
    <property type="entry name" value="PCuAC"/>
    <property type="match status" value="1"/>
</dbReference>
<dbReference type="Gene3D" id="2.60.40.1890">
    <property type="entry name" value="PCu(A)C copper chaperone"/>
    <property type="match status" value="1"/>
</dbReference>
<organism evidence="1 2">
    <name type="scientific">Sulfitobacter donghicola DSW-25 = KCTC 12864 = JCM 14565</name>
    <dbReference type="NCBI Taxonomy" id="1300350"/>
    <lineage>
        <taxon>Bacteria</taxon>
        <taxon>Pseudomonadati</taxon>
        <taxon>Pseudomonadota</taxon>
        <taxon>Alphaproteobacteria</taxon>
        <taxon>Rhodobacterales</taxon>
        <taxon>Roseobacteraceae</taxon>
        <taxon>Sulfitobacter</taxon>
    </lineage>
</organism>
<dbReference type="PANTHER" id="PTHR36302:SF1">
    <property type="entry name" value="COPPER CHAPERONE PCU(A)C"/>
    <property type="match status" value="1"/>
</dbReference>
<evidence type="ECO:0000313" key="1">
    <source>
        <dbReference type="EMBL" id="KEJ89800.1"/>
    </source>
</evidence>
<proteinExistence type="predicted"/>
<dbReference type="InterPro" id="IPR036182">
    <property type="entry name" value="PCuAC_sf"/>
</dbReference>
<reference evidence="1 2" key="1">
    <citation type="submission" date="2014-01" db="EMBL/GenBank/DDBJ databases">
        <title>Sulfitobacter donghicola JCM 14565 Genome Sequencing.</title>
        <authorList>
            <person name="Lai Q."/>
            <person name="Hong Z."/>
        </authorList>
    </citation>
    <scope>NUCLEOTIDE SEQUENCE [LARGE SCALE GENOMIC DNA]</scope>
    <source>
        <strain evidence="1 2">JCM 14565</strain>
    </source>
</reference>
<comment type="caution">
    <text evidence="1">The sequence shown here is derived from an EMBL/GenBank/DDBJ whole genome shotgun (WGS) entry which is preliminary data.</text>
</comment>
<dbReference type="STRING" id="1300350.Z948_800"/>
<evidence type="ECO:0000313" key="2">
    <source>
        <dbReference type="Proteomes" id="UP000027734"/>
    </source>
</evidence>
<protein>
    <submittedName>
        <fullName evidence="1">Copper(I)-binding protein</fullName>
    </submittedName>
</protein>
<gene>
    <name evidence="1" type="ORF">DSW25_06140</name>
</gene>